<accession>A0ABD1LXP3</accession>
<name>A0ABD1LXP3_9FABA</name>
<evidence type="ECO:0000256" key="1">
    <source>
        <dbReference type="ARBA" id="ARBA00022614"/>
    </source>
</evidence>
<keyword evidence="2" id="KW-0677">Repeat</keyword>
<keyword evidence="1" id="KW-0433">Leucine-rich repeat</keyword>
<feature type="region of interest" description="Disordered" evidence="3">
    <location>
        <begin position="180"/>
        <end position="219"/>
    </location>
</feature>
<dbReference type="Gene3D" id="3.80.10.10">
    <property type="entry name" value="Ribonuclease Inhibitor"/>
    <property type="match status" value="1"/>
</dbReference>
<comment type="caution">
    <text evidence="4">The sequence shown here is derived from an EMBL/GenBank/DDBJ whole genome shotgun (WGS) entry which is preliminary data.</text>
</comment>
<gene>
    <name evidence="4" type="ORF">Fmac_021730</name>
</gene>
<feature type="compositionally biased region" description="Low complexity" evidence="3">
    <location>
        <begin position="43"/>
        <end position="54"/>
    </location>
</feature>
<evidence type="ECO:0000256" key="3">
    <source>
        <dbReference type="SAM" id="MobiDB-lite"/>
    </source>
</evidence>
<dbReference type="SUPFAM" id="SSF52075">
    <property type="entry name" value="Outer arm dynein light chain 1"/>
    <property type="match status" value="1"/>
</dbReference>
<feature type="region of interest" description="Disordered" evidence="3">
    <location>
        <begin position="604"/>
        <end position="689"/>
    </location>
</feature>
<dbReference type="InterPro" id="IPR001611">
    <property type="entry name" value="Leu-rich_rpt"/>
</dbReference>
<feature type="compositionally biased region" description="Polar residues" evidence="3">
    <location>
        <begin position="624"/>
        <end position="633"/>
    </location>
</feature>
<sequence>MFRFSCFHGNAQVNKAKKSVQPSTEAMVKALQDVTQNQGCKDSSNPASAYSSPSRGQASKQVNVIKNHINNWDSVDHSSRSEDMNGKFSFESDRLVHQPVPLKKSQSLQSGLDQAIRESDEDLGLSCDGAKSHNESTTSICRKSGDANTNDQYGNNPNFEFQVSSGLANDSSIISIGDPIPSDKDIPEISDTPLSGEFAGDNVDQTPVPGPLSLRKSRSLPNTKASILSSEKDAFKRALPLSRSSDDLHALRVRQKEIYNNEFDDQMRGGQEKEIDLGKTEDGHMDSFFDDGYDSYLLSTSAKDWVMPVTDDTSDVKTLQGDYPADGVGEFPNKDFKIKRIEDWVIGLQHCVPPLEETNKLPEAIEPLANVNMGNGATAASVDHKVTPGMEAAKRYISSLSANATAAQLANHGLVVIPFLSAFVSLKVLNLAGNAIVRITAGALPRGLHALNLSRNKISTIEGLREHTRLRVLDLSYNRILRIGHGLASCSSLKELYLAGNKISEVEGLHRLLKLSILDLRFNKISTAKCLGQLAANYNSLQAINLDGNPAQKNVGDDHMKKYLQGLLPHLVFYNRQPIKVSTLKDSAERSVRLGMNSHQFDRSLRADRKTTRKSGQGVAATRRVSTASTQVRRNVDSPKLFKGKLVPLPPTGIKLPPQSRHHFDAPSKVLNLKSSMRKSRSEGNFEVL</sequence>
<dbReference type="PANTHER" id="PTHR15454">
    <property type="entry name" value="NISCHARIN RELATED"/>
    <property type="match status" value="1"/>
</dbReference>
<dbReference type="Pfam" id="PF13855">
    <property type="entry name" value="LRR_8"/>
    <property type="match status" value="1"/>
</dbReference>
<evidence type="ECO:0000313" key="5">
    <source>
        <dbReference type="Proteomes" id="UP001603857"/>
    </source>
</evidence>
<feature type="region of interest" description="Disordered" evidence="3">
    <location>
        <begin position="34"/>
        <end position="59"/>
    </location>
</feature>
<reference evidence="4 5" key="1">
    <citation type="submission" date="2024-08" db="EMBL/GenBank/DDBJ databases">
        <title>Insights into the chromosomal genome structure of Flemingia macrophylla.</title>
        <authorList>
            <person name="Ding Y."/>
            <person name="Zhao Y."/>
            <person name="Bi W."/>
            <person name="Wu M."/>
            <person name="Zhao G."/>
            <person name="Gong Y."/>
            <person name="Li W."/>
            <person name="Zhang P."/>
        </authorList>
    </citation>
    <scope>NUCLEOTIDE SEQUENCE [LARGE SCALE GENOMIC DNA]</scope>
    <source>
        <strain evidence="4">DYQJB</strain>
        <tissue evidence="4">Leaf</tissue>
    </source>
</reference>
<evidence type="ECO:0000256" key="2">
    <source>
        <dbReference type="ARBA" id="ARBA00022737"/>
    </source>
</evidence>
<dbReference type="PANTHER" id="PTHR15454:SF7">
    <property type="entry name" value="OS07G0106100 PROTEIN"/>
    <property type="match status" value="1"/>
</dbReference>
<feature type="compositionally biased region" description="Basic and acidic residues" evidence="3">
    <location>
        <begin position="680"/>
        <end position="689"/>
    </location>
</feature>
<dbReference type="PROSITE" id="PS51450">
    <property type="entry name" value="LRR"/>
    <property type="match status" value="3"/>
</dbReference>
<dbReference type="Proteomes" id="UP001603857">
    <property type="component" value="Unassembled WGS sequence"/>
</dbReference>
<protein>
    <submittedName>
        <fullName evidence="4">Uncharacterized protein</fullName>
    </submittedName>
</protein>
<proteinExistence type="predicted"/>
<evidence type="ECO:0000313" key="4">
    <source>
        <dbReference type="EMBL" id="KAL2328303.1"/>
    </source>
</evidence>
<dbReference type="AlphaFoldDB" id="A0ABD1LXP3"/>
<dbReference type="InterPro" id="IPR032675">
    <property type="entry name" value="LRR_dom_sf"/>
</dbReference>
<keyword evidence="5" id="KW-1185">Reference proteome</keyword>
<dbReference type="FunFam" id="3.80.10.10:FF:000320">
    <property type="entry name" value="Protein phosphatase 1 regulatory subunit pprA"/>
    <property type="match status" value="1"/>
</dbReference>
<dbReference type="EMBL" id="JBGMDY010000007">
    <property type="protein sequence ID" value="KAL2328303.1"/>
    <property type="molecule type" value="Genomic_DNA"/>
</dbReference>
<organism evidence="4 5">
    <name type="scientific">Flemingia macrophylla</name>
    <dbReference type="NCBI Taxonomy" id="520843"/>
    <lineage>
        <taxon>Eukaryota</taxon>
        <taxon>Viridiplantae</taxon>
        <taxon>Streptophyta</taxon>
        <taxon>Embryophyta</taxon>
        <taxon>Tracheophyta</taxon>
        <taxon>Spermatophyta</taxon>
        <taxon>Magnoliopsida</taxon>
        <taxon>eudicotyledons</taxon>
        <taxon>Gunneridae</taxon>
        <taxon>Pentapetalae</taxon>
        <taxon>rosids</taxon>
        <taxon>fabids</taxon>
        <taxon>Fabales</taxon>
        <taxon>Fabaceae</taxon>
        <taxon>Papilionoideae</taxon>
        <taxon>50 kb inversion clade</taxon>
        <taxon>NPAAA clade</taxon>
        <taxon>indigoferoid/millettioid clade</taxon>
        <taxon>Phaseoleae</taxon>
        <taxon>Flemingia</taxon>
    </lineage>
</organism>
<dbReference type="SMART" id="SM00365">
    <property type="entry name" value="LRR_SD22"/>
    <property type="match status" value="4"/>
</dbReference>